<dbReference type="GO" id="GO:0043565">
    <property type="term" value="F:sequence-specific DNA binding"/>
    <property type="evidence" value="ECO:0007669"/>
    <property type="project" value="TreeGrafter"/>
</dbReference>
<evidence type="ECO:0000256" key="2">
    <source>
        <dbReference type="ARBA" id="ARBA00023015"/>
    </source>
</evidence>
<dbReference type="InterPro" id="IPR058163">
    <property type="entry name" value="LysR-type_TF_proteobact-type"/>
</dbReference>
<dbReference type="CDD" id="cd08470">
    <property type="entry name" value="PBP2_CrgA_like_1"/>
    <property type="match status" value="1"/>
</dbReference>
<evidence type="ECO:0000256" key="4">
    <source>
        <dbReference type="ARBA" id="ARBA00023163"/>
    </source>
</evidence>
<dbReference type="RefSeq" id="WP_110523873.1">
    <property type="nucleotide sequence ID" value="NZ_QKOE01000004.1"/>
</dbReference>
<dbReference type="AlphaFoldDB" id="A0A323UZU7"/>
<dbReference type="Gene3D" id="1.10.10.10">
    <property type="entry name" value="Winged helix-like DNA-binding domain superfamily/Winged helix DNA-binding domain"/>
    <property type="match status" value="1"/>
</dbReference>
<feature type="domain" description="HTH lysR-type" evidence="5">
    <location>
        <begin position="9"/>
        <end position="59"/>
    </location>
</feature>
<gene>
    <name evidence="6" type="ORF">DNK49_08365</name>
</gene>
<keyword evidence="2" id="KW-0805">Transcription regulation</keyword>
<evidence type="ECO:0000313" key="6">
    <source>
        <dbReference type="EMBL" id="PZA17230.1"/>
    </source>
</evidence>
<dbReference type="PANTHER" id="PTHR30537">
    <property type="entry name" value="HTH-TYPE TRANSCRIPTIONAL REGULATOR"/>
    <property type="match status" value="1"/>
</dbReference>
<organism evidence="6 7">
    <name type="scientific">Parazoarcus communis SWub3 = DSM 12120</name>
    <dbReference type="NCBI Taxonomy" id="1121029"/>
    <lineage>
        <taxon>Bacteria</taxon>
        <taxon>Pseudomonadati</taxon>
        <taxon>Pseudomonadota</taxon>
        <taxon>Betaproteobacteria</taxon>
        <taxon>Rhodocyclales</taxon>
        <taxon>Zoogloeaceae</taxon>
        <taxon>Parazoarcus</taxon>
    </lineage>
</organism>
<dbReference type="SUPFAM" id="SSF53850">
    <property type="entry name" value="Periplasmic binding protein-like II"/>
    <property type="match status" value="1"/>
</dbReference>
<dbReference type="OrthoDB" id="9178040at2"/>
<dbReference type="GO" id="GO:0006351">
    <property type="term" value="P:DNA-templated transcription"/>
    <property type="evidence" value="ECO:0007669"/>
    <property type="project" value="TreeGrafter"/>
</dbReference>
<comment type="caution">
    <text evidence="6">The sequence shown here is derived from an EMBL/GenBank/DDBJ whole genome shotgun (WGS) entry which is preliminary data.</text>
</comment>
<dbReference type="SUPFAM" id="SSF46785">
    <property type="entry name" value="Winged helix' DNA-binding domain"/>
    <property type="match status" value="1"/>
</dbReference>
<dbReference type="Proteomes" id="UP000248259">
    <property type="component" value="Unassembled WGS sequence"/>
</dbReference>
<dbReference type="Pfam" id="PF00126">
    <property type="entry name" value="HTH_1"/>
    <property type="match status" value="1"/>
</dbReference>
<dbReference type="GO" id="GO:0003700">
    <property type="term" value="F:DNA-binding transcription factor activity"/>
    <property type="evidence" value="ECO:0007669"/>
    <property type="project" value="InterPro"/>
</dbReference>
<keyword evidence="3" id="KW-0238">DNA-binding</keyword>
<dbReference type="InterPro" id="IPR005119">
    <property type="entry name" value="LysR_subst-bd"/>
</dbReference>
<dbReference type="InterPro" id="IPR036390">
    <property type="entry name" value="WH_DNA-bd_sf"/>
</dbReference>
<evidence type="ECO:0000259" key="5">
    <source>
        <dbReference type="PROSITE" id="PS50931"/>
    </source>
</evidence>
<evidence type="ECO:0000256" key="1">
    <source>
        <dbReference type="ARBA" id="ARBA00009437"/>
    </source>
</evidence>
<dbReference type="PANTHER" id="PTHR30537:SF10">
    <property type="entry name" value="TRANSCRIPTIONAL REGULATOR-RELATED"/>
    <property type="match status" value="1"/>
</dbReference>
<reference evidence="6 7" key="1">
    <citation type="submission" date="2018-06" db="EMBL/GenBank/DDBJ databases">
        <title>Azoarcus communis strain SWub3 genome.</title>
        <authorList>
            <person name="Zorraquino Salvo V."/>
            <person name="Toubiana D."/>
            <person name="Blumwald E."/>
        </authorList>
    </citation>
    <scope>NUCLEOTIDE SEQUENCE [LARGE SCALE GENOMIC DNA]</scope>
    <source>
        <strain evidence="6 7">SWub3</strain>
    </source>
</reference>
<keyword evidence="4" id="KW-0804">Transcription</keyword>
<dbReference type="InterPro" id="IPR000847">
    <property type="entry name" value="LysR_HTH_N"/>
</dbReference>
<dbReference type="InterPro" id="IPR036388">
    <property type="entry name" value="WH-like_DNA-bd_sf"/>
</dbReference>
<dbReference type="EMBL" id="QKOE01000004">
    <property type="protein sequence ID" value="PZA17230.1"/>
    <property type="molecule type" value="Genomic_DNA"/>
</dbReference>
<dbReference type="FunFam" id="1.10.10.10:FF:000001">
    <property type="entry name" value="LysR family transcriptional regulator"/>
    <property type="match status" value="1"/>
</dbReference>
<protein>
    <submittedName>
        <fullName evidence="6">LysR family transcriptional regulator</fullName>
    </submittedName>
</protein>
<name>A0A323UZU7_9RHOO</name>
<accession>A0A323UZU7</accession>
<dbReference type="FunFam" id="3.40.190.290:FF:000001">
    <property type="entry name" value="Transcriptional regulator, LysR family"/>
    <property type="match status" value="1"/>
</dbReference>
<proteinExistence type="inferred from homology"/>
<dbReference type="PROSITE" id="PS50931">
    <property type="entry name" value="HTH_LYSR"/>
    <property type="match status" value="1"/>
</dbReference>
<keyword evidence="7" id="KW-1185">Reference proteome</keyword>
<evidence type="ECO:0000256" key="3">
    <source>
        <dbReference type="ARBA" id="ARBA00023125"/>
    </source>
</evidence>
<evidence type="ECO:0000313" key="7">
    <source>
        <dbReference type="Proteomes" id="UP000248259"/>
    </source>
</evidence>
<dbReference type="Pfam" id="PF03466">
    <property type="entry name" value="LysR_substrate"/>
    <property type="match status" value="1"/>
</dbReference>
<dbReference type="Gene3D" id="3.40.190.290">
    <property type="match status" value="1"/>
</dbReference>
<comment type="similarity">
    <text evidence="1">Belongs to the LysR transcriptional regulatory family.</text>
</comment>
<sequence length="317" mass="35653">MSRWEGVDAFVAVAESGHFATAAERLGVSTSHVSRLVAKLEERLQTRLFYRSTRRVSLTETGQTFLQHCRRLQDGLDEALHAVQDLGGQPKGLLRMTCALTYGERFIVPLVNDFIERHPQLRVEIELTNRLLDIVQDGYDLAIRLGRLADSRLVATRLAPRMMYLCASPAYLARRGIPMRLADLADHDCLIGTSDTWVFQTAGEEQLLRVGGNWRCNSGQAVLDAALRGFGLCQLPDYYVLEHLRAGRLHAVLAEHQPPNTAVWAVFPQQRHLSPKVRLLVDHLRESLARRPEYRAATVHESQARQAMAGLLCDSRS</sequence>